<keyword evidence="9" id="KW-1133">Transmembrane helix</keyword>
<organism evidence="10 11">
    <name type="scientific">Lophiostoma macrostomum CBS 122681</name>
    <dbReference type="NCBI Taxonomy" id="1314788"/>
    <lineage>
        <taxon>Eukaryota</taxon>
        <taxon>Fungi</taxon>
        <taxon>Dikarya</taxon>
        <taxon>Ascomycota</taxon>
        <taxon>Pezizomycotina</taxon>
        <taxon>Dothideomycetes</taxon>
        <taxon>Pleosporomycetidae</taxon>
        <taxon>Pleosporales</taxon>
        <taxon>Lophiostomataceae</taxon>
        <taxon>Lophiostoma</taxon>
    </lineage>
</organism>
<gene>
    <name evidence="10" type="ORF">K491DRAFT_734650</name>
</gene>
<feature type="transmembrane region" description="Helical" evidence="9">
    <location>
        <begin position="6"/>
        <end position="24"/>
    </location>
</feature>
<dbReference type="PRINTS" id="PR00385">
    <property type="entry name" value="P450"/>
</dbReference>
<comment type="pathway">
    <text evidence="2">Secondary metabolite biosynthesis.</text>
</comment>
<reference evidence="10" key="1">
    <citation type="journal article" date="2020" name="Stud. Mycol.">
        <title>101 Dothideomycetes genomes: a test case for predicting lifestyles and emergence of pathogens.</title>
        <authorList>
            <person name="Haridas S."/>
            <person name="Albert R."/>
            <person name="Binder M."/>
            <person name="Bloem J."/>
            <person name="Labutti K."/>
            <person name="Salamov A."/>
            <person name="Andreopoulos B."/>
            <person name="Baker S."/>
            <person name="Barry K."/>
            <person name="Bills G."/>
            <person name="Bluhm B."/>
            <person name="Cannon C."/>
            <person name="Castanera R."/>
            <person name="Culley D."/>
            <person name="Daum C."/>
            <person name="Ezra D."/>
            <person name="Gonzalez J."/>
            <person name="Henrissat B."/>
            <person name="Kuo A."/>
            <person name="Liang C."/>
            <person name="Lipzen A."/>
            <person name="Lutzoni F."/>
            <person name="Magnuson J."/>
            <person name="Mondo S."/>
            <person name="Nolan M."/>
            <person name="Ohm R."/>
            <person name="Pangilinan J."/>
            <person name="Park H.-J."/>
            <person name="Ramirez L."/>
            <person name="Alfaro M."/>
            <person name="Sun H."/>
            <person name="Tritt A."/>
            <person name="Yoshinaga Y."/>
            <person name="Zwiers L.-H."/>
            <person name="Turgeon B."/>
            <person name="Goodwin S."/>
            <person name="Spatafora J."/>
            <person name="Crous P."/>
            <person name="Grigoriev I."/>
        </authorList>
    </citation>
    <scope>NUCLEOTIDE SEQUENCE</scope>
    <source>
        <strain evidence="10">CBS 122681</strain>
    </source>
</reference>
<keyword evidence="5" id="KW-0560">Oxidoreductase</keyword>
<dbReference type="GO" id="GO:0004497">
    <property type="term" value="F:monooxygenase activity"/>
    <property type="evidence" value="ECO:0007669"/>
    <property type="project" value="UniProtKB-KW"/>
</dbReference>
<keyword evidence="6 8" id="KW-0408">Iron</keyword>
<dbReference type="InterPro" id="IPR036396">
    <property type="entry name" value="Cyt_P450_sf"/>
</dbReference>
<keyword evidence="4 8" id="KW-0479">Metal-binding</keyword>
<accession>A0A6A6SSS4</accession>
<protein>
    <submittedName>
        <fullName evidence="10">Cytochrome P450</fullName>
    </submittedName>
</protein>
<keyword evidence="9" id="KW-0812">Transmembrane</keyword>
<evidence type="ECO:0000313" key="10">
    <source>
        <dbReference type="EMBL" id="KAF2649458.1"/>
    </source>
</evidence>
<keyword evidence="11" id="KW-1185">Reference proteome</keyword>
<dbReference type="SUPFAM" id="SSF48264">
    <property type="entry name" value="Cytochrome P450"/>
    <property type="match status" value="1"/>
</dbReference>
<dbReference type="PANTHER" id="PTHR24305">
    <property type="entry name" value="CYTOCHROME P450"/>
    <property type="match status" value="1"/>
</dbReference>
<evidence type="ECO:0000256" key="6">
    <source>
        <dbReference type="ARBA" id="ARBA00023004"/>
    </source>
</evidence>
<evidence type="ECO:0000256" key="9">
    <source>
        <dbReference type="SAM" id="Phobius"/>
    </source>
</evidence>
<evidence type="ECO:0000256" key="2">
    <source>
        <dbReference type="ARBA" id="ARBA00005179"/>
    </source>
</evidence>
<dbReference type="InterPro" id="IPR001128">
    <property type="entry name" value="Cyt_P450"/>
</dbReference>
<keyword evidence="9" id="KW-0472">Membrane</keyword>
<dbReference type="GO" id="GO:0005506">
    <property type="term" value="F:iron ion binding"/>
    <property type="evidence" value="ECO:0007669"/>
    <property type="project" value="InterPro"/>
</dbReference>
<dbReference type="Proteomes" id="UP000799324">
    <property type="component" value="Unassembled WGS sequence"/>
</dbReference>
<dbReference type="PRINTS" id="PR00463">
    <property type="entry name" value="EP450I"/>
</dbReference>
<dbReference type="PROSITE" id="PS51257">
    <property type="entry name" value="PROKAR_LIPOPROTEIN"/>
    <property type="match status" value="1"/>
</dbReference>
<evidence type="ECO:0000256" key="3">
    <source>
        <dbReference type="ARBA" id="ARBA00022617"/>
    </source>
</evidence>
<evidence type="ECO:0000256" key="8">
    <source>
        <dbReference type="PIRSR" id="PIRSR602401-1"/>
    </source>
</evidence>
<dbReference type="PANTHER" id="PTHR24305:SF107">
    <property type="entry name" value="P450, PUTATIVE (EUROFUNG)-RELATED"/>
    <property type="match status" value="1"/>
</dbReference>
<feature type="binding site" description="axial binding residue" evidence="8">
    <location>
        <position position="472"/>
    </location>
    <ligand>
        <name>heme</name>
        <dbReference type="ChEBI" id="CHEBI:30413"/>
    </ligand>
    <ligandPart>
        <name>Fe</name>
        <dbReference type="ChEBI" id="CHEBI:18248"/>
    </ligandPart>
</feature>
<name>A0A6A6SSS4_9PLEO</name>
<keyword evidence="7" id="KW-0503">Monooxygenase</keyword>
<sequence length="556" mass="63621">MTRDSTRAIAFIFSFTIIFAGCFIRKGYNHRRRIKDMQKQRVPMPAWNWVFGHILYFYKTTRQLPPYANVNLVMKEIATDFTDDEMYLLDLWPVAEPTLVVFNADAASHVCQELNLPKSGKNETMIRPITGGPTLLSVNGNAWKTWRSLLNPGFSTNTMTQRLPQMVDSVSRYCSSLREHAGKDIIQLDEHTTRLTFEIITKMVLDVDVGIDYSNHIFVRAMDNIIKWHSFWDVRVLVNPLRPFAQWYNGHTINSWVEDVLKKRHQALINDAQAVSAREQPRPKSIIDLAIEGSSAGGKSDLHYRLDNVLLRNICHHVRLFLFVGNDSTSSTLVFTYHMLSKHPKVLQRLRAEHNEVFQDASRVPEQLKENPELLNKCTYTQAVLKETLRLYPPAATMRVGTPDTSVMTARGVRIPTNDMTVLVSHTSIHSNPNLWVRASDFLPKRWLVESGHELHPKPGAWRAFEAGPRNCIGQTLAIMEMKIALAMTARTFVIEPAYEEFQSIQRNRKSWLMSVAVSMLPRKAQMNTYRGDVVFQTEKAGAHPSEGYPCRITLS</sequence>
<evidence type="ECO:0000256" key="4">
    <source>
        <dbReference type="ARBA" id="ARBA00022723"/>
    </source>
</evidence>
<evidence type="ECO:0000313" key="11">
    <source>
        <dbReference type="Proteomes" id="UP000799324"/>
    </source>
</evidence>
<keyword evidence="3 8" id="KW-0349">Heme</keyword>
<dbReference type="InterPro" id="IPR050121">
    <property type="entry name" value="Cytochrome_P450_monoxygenase"/>
</dbReference>
<proteinExistence type="predicted"/>
<dbReference type="GO" id="GO:0016705">
    <property type="term" value="F:oxidoreductase activity, acting on paired donors, with incorporation or reduction of molecular oxygen"/>
    <property type="evidence" value="ECO:0007669"/>
    <property type="project" value="InterPro"/>
</dbReference>
<evidence type="ECO:0000256" key="5">
    <source>
        <dbReference type="ARBA" id="ARBA00023002"/>
    </source>
</evidence>
<dbReference type="AlphaFoldDB" id="A0A6A6SSS4"/>
<evidence type="ECO:0000256" key="1">
    <source>
        <dbReference type="ARBA" id="ARBA00001971"/>
    </source>
</evidence>
<dbReference type="Pfam" id="PF00067">
    <property type="entry name" value="p450"/>
    <property type="match status" value="1"/>
</dbReference>
<evidence type="ECO:0000256" key="7">
    <source>
        <dbReference type="ARBA" id="ARBA00023033"/>
    </source>
</evidence>
<dbReference type="Gene3D" id="1.10.630.10">
    <property type="entry name" value="Cytochrome P450"/>
    <property type="match status" value="1"/>
</dbReference>
<dbReference type="OrthoDB" id="10029320at2759"/>
<dbReference type="CDD" id="cd11051">
    <property type="entry name" value="CYP59-like"/>
    <property type="match status" value="1"/>
</dbReference>
<comment type="cofactor">
    <cofactor evidence="1 8">
        <name>heme</name>
        <dbReference type="ChEBI" id="CHEBI:30413"/>
    </cofactor>
</comment>
<dbReference type="InterPro" id="IPR002401">
    <property type="entry name" value="Cyt_P450_E_grp-I"/>
</dbReference>
<dbReference type="GO" id="GO:0020037">
    <property type="term" value="F:heme binding"/>
    <property type="evidence" value="ECO:0007669"/>
    <property type="project" value="InterPro"/>
</dbReference>
<dbReference type="EMBL" id="MU004491">
    <property type="protein sequence ID" value="KAF2649458.1"/>
    <property type="molecule type" value="Genomic_DNA"/>
</dbReference>